<dbReference type="InterPro" id="IPR016166">
    <property type="entry name" value="FAD-bd_PCMH"/>
</dbReference>
<organism evidence="7 8">
    <name type="scientific">Actinomadura pelletieri DSM 43383</name>
    <dbReference type="NCBI Taxonomy" id="1120940"/>
    <lineage>
        <taxon>Bacteria</taxon>
        <taxon>Bacillati</taxon>
        <taxon>Actinomycetota</taxon>
        <taxon>Actinomycetes</taxon>
        <taxon>Streptosporangiales</taxon>
        <taxon>Thermomonosporaceae</taxon>
        <taxon>Actinomadura</taxon>
    </lineage>
</organism>
<keyword evidence="5" id="KW-0560">Oxidoreductase</keyword>
<evidence type="ECO:0000259" key="6">
    <source>
        <dbReference type="PROSITE" id="PS51387"/>
    </source>
</evidence>
<dbReference type="InterPro" id="IPR006311">
    <property type="entry name" value="TAT_signal"/>
</dbReference>
<dbReference type="InterPro" id="IPR006093">
    <property type="entry name" value="Oxy_OxRdtase_FAD_BS"/>
</dbReference>
<dbReference type="PANTHER" id="PTHR42973">
    <property type="entry name" value="BINDING OXIDOREDUCTASE, PUTATIVE (AFU_ORTHOLOGUE AFUA_1G17690)-RELATED"/>
    <property type="match status" value="1"/>
</dbReference>
<dbReference type="PANTHER" id="PTHR42973:SF39">
    <property type="entry name" value="FAD-BINDING PCMH-TYPE DOMAIN-CONTAINING PROTEIN"/>
    <property type="match status" value="1"/>
</dbReference>
<keyword evidence="4" id="KW-0274">FAD</keyword>
<dbReference type="InterPro" id="IPR050416">
    <property type="entry name" value="FAD-linked_Oxidoreductase"/>
</dbReference>
<evidence type="ECO:0000256" key="1">
    <source>
        <dbReference type="ARBA" id="ARBA00001974"/>
    </source>
</evidence>
<dbReference type="RefSeq" id="WP_121433961.1">
    <property type="nucleotide sequence ID" value="NZ_RBWU01000002.1"/>
</dbReference>
<evidence type="ECO:0000313" key="7">
    <source>
        <dbReference type="EMBL" id="RKS76653.1"/>
    </source>
</evidence>
<name>A0A495QT74_9ACTN</name>
<comment type="cofactor">
    <cofactor evidence="1">
        <name>FAD</name>
        <dbReference type="ChEBI" id="CHEBI:57692"/>
    </cofactor>
</comment>
<protein>
    <submittedName>
        <fullName evidence="7">FAD/FMN-containing dehydrogenase</fullName>
    </submittedName>
</protein>
<comment type="caution">
    <text evidence="7">The sequence shown here is derived from an EMBL/GenBank/DDBJ whole genome shotgun (WGS) entry which is preliminary data.</text>
</comment>
<dbReference type="InterPro" id="IPR006094">
    <property type="entry name" value="Oxid_FAD_bind_N"/>
</dbReference>
<gene>
    <name evidence="7" type="ORF">BZB76_2010</name>
</gene>
<feature type="domain" description="FAD-binding PCMH-type" evidence="6">
    <location>
        <begin position="66"/>
        <end position="235"/>
    </location>
</feature>
<keyword evidence="3" id="KW-0285">Flavoprotein</keyword>
<dbReference type="GO" id="GO:0016491">
    <property type="term" value="F:oxidoreductase activity"/>
    <property type="evidence" value="ECO:0007669"/>
    <property type="project" value="UniProtKB-KW"/>
</dbReference>
<dbReference type="InterPro" id="IPR036318">
    <property type="entry name" value="FAD-bd_PCMH-like_sf"/>
</dbReference>
<comment type="similarity">
    <text evidence="2">Belongs to the oxygen-dependent FAD-linked oxidoreductase family.</text>
</comment>
<dbReference type="InterPro" id="IPR012951">
    <property type="entry name" value="BBE"/>
</dbReference>
<keyword evidence="8" id="KW-1185">Reference proteome</keyword>
<evidence type="ECO:0000256" key="5">
    <source>
        <dbReference type="ARBA" id="ARBA00023002"/>
    </source>
</evidence>
<dbReference type="PROSITE" id="PS00862">
    <property type="entry name" value="OX2_COVAL_FAD"/>
    <property type="match status" value="1"/>
</dbReference>
<dbReference type="PROSITE" id="PS51387">
    <property type="entry name" value="FAD_PCMH"/>
    <property type="match status" value="1"/>
</dbReference>
<dbReference type="PROSITE" id="PS51318">
    <property type="entry name" value="TAT"/>
    <property type="match status" value="1"/>
</dbReference>
<evidence type="ECO:0000256" key="2">
    <source>
        <dbReference type="ARBA" id="ARBA00005466"/>
    </source>
</evidence>
<dbReference type="Pfam" id="PF01565">
    <property type="entry name" value="FAD_binding_4"/>
    <property type="match status" value="1"/>
</dbReference>
<dbReference type="Pfam" id="PF08031">
    <property type="entry name" value="BBE"/>
    <property type="match status" value="1"/>
</dbReference>
<proteinExistence type="inferred from homology"/>
<dbReference type="Gene3D" id="3.40.462.20">
    <property type="match status" value="1"/>
</dbReference>
<dbReference type="EMBL" id="RBWU01000002">
    <property type="protein sequence ID" value="RKS76653.1"/>
    <property type="molecule type" value="Genomic_DNA"/>
</dbReference>
<dbReference type="AlphaFoldDB" id="A0A495QT74"/>
<reference evidence="7 8" key="1">
    <citation type="submission" date="2018-10" db="EMBL/GenBank/DDBJ databases">
        <title>Genomic Encyclopedia of Archaeal and Bacterial Type Strains, Phase II (KMG-II): from individual species to whole genera.</title>
        <authorList>
            <person name="Goeker M."/>
        </authorList>
    </citation>
    <scope>NUCLEOTIDE SEQUENCE [LARGE SCALE GENOMIC DNA]</scope>
    <source>
        <strain evidence="7 8">DSM 43383</strain>
    </source>
</reference>
<dbReference type="InterPro" id="IPR016169">
    <property type="entry name" value="FAD-bd_PCMH_sub2"/>
</dbReference>
<dbReference type="Gene3D" id="3.30.465.10">
    <property type="match status" value="1"/>
</dbReference>
<dbReference type="SUPFAM" id="SSF56176">
    <property type="entry name" value="FAD-binding/transporter-associated domain-like"/>
    <property type="match status" value="1"/>
</dbReference>
<dbReference type="GO" id="GO:0071949">
    <property type="term" value="F:FAD binding"/>
    <property type="evidence" value="ECO:0007669"/>
    <property type="project" value="InterPro"/>
</dbReference>
<dbReference type="OrthoDB" id="5169292at2"/>
<evidence type="ECO:0000313" key="8">
    <source>
        <dbReference type="Proteomes" id="UP000274601"/>
    </source>
</evidence>
<sequence length="505" mass="55445">MISRRSFVAGVGGAAALAATAVPTPAHARPASRIRWDRLRRHLRGRLVLPSDADYPKAKQLYQMEFDEIHPQAIAYCTCTSDVSLCLRFAQDHDLHLAVRSGGHSHGGYSTTPGLVIDVSRMNSVVPGEQSTSIGTGAQTVDITNALAPAGLAVSTGYCPTVAAGGFLQGGGVGLLTRATGIASDKVRSARVVLADGRVVTASPSRHEDLYWALRGGGGGNFGIVTSYEVTPTPLTHLATAILIWRYDQALDMLDGWTKWLEDAPWTIGSGLNVQLEDSAPGKVPVASVLVGSTDTGPGFAAEVERLVSLVGHAPTFRRDEVEPYQKIMMGLFDCDDLTVDECHRSDTFPSGRLPRAAFGFERSRMFGRAMPRDGWAKTLALFDTERRARQTHQLQVTALGGRANTLSRTETAYVHRDTRFMVTLYGWHREGPVSAEDKAVAGRWIDAAFNVIDPYSNGETYQNFIDPRLTDWQRSYYAENYRRLKRIKHRYDPHNVFRSPQSIR</sequence>
<accession>A0A495QT74</accession>
<evidence type="ECO:0000256" key="4">
    <source>
        <dbReference type="ARBA" id="ARBA00022827"/>
    </source>
</evidence>
<evidence type="ECO:0000256" key="3">
    <source>
        <dbReference type="ARBA" id="ARBA00022630"/>
    </source>
</evidence>
<dbReference type="Proteomes" id="UP000274601">
    <property type="component" value="Unassembled WGS sequence"/>
</dbReference>